<protein>
    <submittedName>
        <fullName evidence="2">Ligase-associated DNA damage response endonuclease PdeM</fullName>
        <ecNumber evidence="2">3.1.-.-</ecNumber>
    </submittedName>
</protein>
<dbReference type="GO" id="GO:0016787">
    <property type="term" value="F:hydrolase activity"/>
    <property type="evidence" value="ECO:0007669"/>
    <property type="project" value="UniProtKB-KW"/>
</dbReference>
<proteinExistence type="predicted"/>
<dbReference type="SUPFAM" id="SSF56300">
    <property type="entry name" value="Metallo-dependent phosphatases"/>
    <property type="match status" value="1"/>
</dbReference>
<dbReference type="PANTHER" id="PTHR39323">
    <property type="entry name" value="BLR1149 PROTEIN"/>
    <property type="match status" value="1"/>
</dbReference>
<dbReference type="GO" id="GO:0016874">
    <property type="term" value="F:ligase activity"/>
    <property type="evidence" value="ECO:0007669"/>
    <property type="project" value="UniProtKB-KW"/>
</dbReference>
<dbReference type="InterPro" id="IPR024173">
    <property type="entry name" value="Pesterase_MJ0037-like"/>
</dbReference>
<keyword evidence="3" id="KW-1185">Reference proteome</keyword>
<dbReference type="InterPro" id="IPR004843">
    <property type="entry name" value="Calcineurin-like_PHP"/>
</dbReference>
<dbReference type="NCBIfam" id="TIGR04123">
    <property type="entry name" value="P_estr_lig_assc"/>
    <property type="match status" value="1"/>
</dbReference>
<keyword evidence="2" id="KW-0255">Endonuclease</keyword>
<dbReference type="InterPro" id="IPR026336">
    <property type="entry name" value="PdeM-like"/>
</dbReference>
<dbReference type="GO" id="GO:0004519">
    <property type="term" value="F:endonuclease activity"/>
    <property type="evidence" value="ECO:0007669"/>
    <property type="project" value="UniProtKB-KW"/>
</dbReference>
<reference evidence="3" key="1">
    <citation type="journal article" date="2019" name="Int. J. Syst. Evol. Microbiol.">
        <title>The Global Catalogue of Microorganisms (GCM) 10K type strain sequencing project: providing services to taxonomists for standard genome sequencing and annotation.</title>
        <authorList>
            <consortium name="The Broad Institute Genomics Platform"/>
            <consortium name="The Broad Institute Genome Sequencing Center for Infectious Disease"/>
            <person name="Wu L."/>
            <person name="Ma J."/>
        </authorList>
    </citation>
    <scope>NUCLEOTIDE SEQUENCE [LARGE SCALE GENOMIC DNA]</scope>
    <source>
        <strain evidence="3">CCUG 60523</strain>
    </source>
</reference>
<keyword evidence="2" id="KW-0540">Nuclease</keyword>
<dbReference type="Proteomes" id="UP001595805">
    <property type="component" value="Unassembled WGS sequence"/>
</dbReference>
<evidence type="ECO:0000313" key="2">
    <source>
        <dbReference type="EMBL" id="MFC3881124.1"/>
    </source>
</evidence>
<dbReference type="PANTHER" id="PTHR39323:SF1">
    <property type="entry name" value="BLR1149 PROTEIN"/>
    <property type="match status" value="1"/>
</dbReference>
<keyword evidence="2" id="KW-0436">Ligase</keyword>
<name>A0ABV8AV26_9BACT</name>
<dbReference type="EC" id="3.1.-.-" evidence="2"/>
<gene>
    <name evidence="2" type="primary">pdeM</name>
    <name evidence="2" type="ORF">ACFOSV_13105</name>
</gene>
<organism evidence="2 3">
    <name type="scientific">Algoriphagus namhaensis</name>
    <dbReference type="NCBI Taxonomy" id="915353"/>
    <lineage>
        <taxon>Bacteria</taxon>
        <taxon>Pseudomonadati</taxon>
        <taxon>Bacteroidota</taxon>
        <taxon>Cytophagia</taxon>
        <taxon>Cytophagales</taxon>
        <taxon>Cyclobacteriaceae</taxon>
        <taxon>Algoriphagus</taxon>
    </lineage>
</organism>
<evidence type="ECO:0000259" key="1">
    <source>
        <dbReference type="Pfam" id="PF00149"/>
    </source>
</evidence>
<dbReference type="Pfam" id="PF00149">
    <property type="entry name" value="Metallophos"/>
    <property type="match status" value="1"/>
</dbReference>
<keyword evidence="2" id="KW-0378">Hydrolase</keyword>
<evidence type="ECO:0000313" key="3">
    <source>
        <dbReference type="Proteomes" id="UP001595805"/>
    </source>
</evidence>
<feature type="domain" description="Calcineurin-like phosphoesterase" evidence="1">
    <location>
        <begin position="29"/>
        <end position="135"/>
    </location>
</feature>
<dbReference type="RefSeq" id="WP_377906464.1">
    <property type="nucleotide sequence ID" value="NZ_JBHRZS010000007.1"/>
</dbReference>
<dbReference type="EMBL" id="JBHRZS010000007">
    <property type="protein sequence ID" value="MFC3881124.1"/>
    <property type="molecule type" value="Genomic_DNA"/>
</dbReference>
<dbReference type="InterPro" id="IPR029052">
    <property type="entry name" value="Metallo-depent_PP-like"/>
</dbReference>
<dbReference type="Gene3D" id="3.60.21.10">
    <property type="match status" value="1"/>
</dbReference>
<comment type="caution">
    <text evidence="2">The sequence shown here is derived from an EMBL/GenBank/DDBJ whole genome shotgun (WGS) entry which is preliminary data.</text>
</comment>
<accession>A0ABV8AV26</accession>
<sequence length="220" mass="25270">MIENSVKLIHAGLTLELRKEKVVWVKELKTLLIADLHFGKAAHFRKSGIPIPEPIHDSDLLILNQLISELRPNSIYFLGDIFHSDWNDQWTILNSFLSQFEALTCHLVLGNHDVLSDEFYKESCFTIHQKPMYLAELLLSHEPENEVKEGFLNICGHIHPGMRMRARARQSLRFPCFYLRSSQLILPAFGNFTGLAMIKPSASEKVFAVTPDRVIEFELN</sequence>
<dbReference type="PIRSF" id="PIRSF000887">
    <property type="entry name" value="Pesterase_MJ0037"/>
    <property type="match status" value="1"/>
</dbReference>